<protein>
    <submittedName>
        <fullName evidence="1">Histidine phosphatase family protein</fullName>
    </submittedName>
</protein>
<evidence type="ECO:0000313" key="2">
    <source>
        <dbReference type="Proteomes" id="UP000619078"/>
    </source>
</evidence>
<reference evidence="1" key="1">
    <citation type="submission" date="2020-09" db="EMBL/GenBank/DDBJ databases">
        <title>Novel species of Mucilaginibacter isolated from a glacier on the Tibetan Plateau.</title>
        <authorList>
            <person name="Liu Q."/>
            <person name="Xin Y.-H."/>
        </authorList>
    </citation>
    <scope>NUCLEOTIDE SEQUENCE</scope>
    <source>
        <strain evidence="1">ZB1P21</strain>
    </source>
</reference>
<dbReference type="SUPFAM" id="SSF53254">
    <property type="entry name" value="Phosphoglycerate mutase-like"/>
    <property type="match status" value="1"/>
</dbReference>
<dbReference type="Proteomes" id="UP000619078">
    <property type="component" value="Unassembled WGS sequence"/>
</dbReference>
<dbReference type="EMBL" id="JACWMX010000008">
    <property type="protein sequence ID" value="MBD1394921.1"/>
    <property type="molecule type" value="Genomic_DNA"/>
</dbReference>
<dbReference type="PANTHER" id="PTHR47623">
    <property type="entry name" value="OS09G0287300 PROTEIN"/>
    <property type="match status" value="1"/>
</dbReference>
<gene>
    <name evidence="1" type="ORF">IDJ76_17580</name>
</gene>
<organism evidence="1 2">
    <name type="scientific">Mucilaginibacter glaciei</name>
    <dbReference type="NCBI Taxonomy" id="2772109"/>
    <lineage>
        <taxon>Bacteria</taxon>
        <taxon>Pseudomonadati</taxon>
        <taxon>Bacteroidota</taxon>
        <taxon>Sphingobacteriia</taxon>
        <taxon>Sphingobacteriales</taxon>
        <taxon>Sphingobacteriaceae</taxon>
        <taxon>Mucilaginibacter</taxon>
    </lineage>
</organism>
<proteinExistence type="predicted"/>
<dbReference type="PANTHER" id="PTHR47623:SF1">
    <property type="entry name" value="OS09G0287300 PROTEIN"/>
    <property type="match status" value="1"/>
</dbReference>
<comment type="caution">
    <text evidence="1">The sequence shown here is derived from an EMBL/GenBank/DDBJ whole genome shotgun (WGS) entry which is preliminary data.</text>
</comment>
<accession>A0A926NRX2</accession>
<dbReference type="Pfam" id="PF00300">
    <property type="entry name" value="His_Phos_1"/>
    <property type="match status" value="1"/>
</dbReference>
<dbReference type="RefSeq" id="WP_191165028.1">
    <property type="nucleotide sequence ID" value="NZ_JACWMX010000008.1"/>
</dbReference>
<evidence type="ECO:0000313" key="1">
    <source>
        <dbReference type="EMBL" id="MBD1394921.1"/>
    </source>
</evidence>
<dbReference type="InterPro" id="IPR029033">
    <property type="entry name" value="His_PPase_superfam"/>
</dbReference>
<dbReference type="AlphaFoldDB" id="A0A926NRX2"/>
<dbReference type="InterPro" id="IPR013078">
    <property type="entry name" value="His_Pase_superF_clade-1"/>
</dbReference>
<dbReference type="Gene3D" id="3.40.50.1240">
    <property type="entry name" value="Phosphoglycerate mutase-like"/>
    <property type="match status" value="1"/>
</dbReference>
<name>A0A926NRX2_9SPHI</name>
<keyword evidence="2" id="KW-1185">Reference proteome</keyword>
<sequence length="159" mass="17534">MKTLLLVRHANALHESVKGDFYRHLSAKGLDEAKQMAVTVKETGHVPQLIISSEAARALTTATIFADTFGLDKPKTNAAIYEGNEQKLLRIINKFPDGFDNIALVGHNPDISNLLLLLTGQMRDVPTCTVASISFEFDEWETISANTGDLDWYSTPENS</sequence>